<dbReference type="Pfam" id="PF12223">
    <property type="entry name" value="DUF3602"/>
    <property type="match status" value="1"/>
</dbReference>
<feature type="region of interest" description="Disordered" evidence="1">
    <location>
        <begin position="52"/>
        <end position="71"/>
    </location>
</feature>
<reference evidence="2 3" key="1">
    <citation type="journal article" date="2012" name="BMC Genomics">
        <title>Sequencing the genome of Marssonina brunnea reveals fungus-poplar co-evolution.</title>
        <authorList>
            <person name="Zhu S."/>
            <person name="Cao Y.-Z."/>
            <person name="Jiang C."/>
            <person name="Tan B.-Y."/>
            <person name="Wang Z."/>
            <person name="Feng S."/>
            <person name="Zhang L."/>
            <person name="Su X.-H."/>
            <person name="Brejova B."/>
            <person name="Vinar T."/>
            <person name="Xu M."/>
            <person name="Wang M.-X."/>
            <person name="Zhang S.-G."/>
            <person name="Huang M.-R."/>
            <person name="Wu R."/>
            <person name="Zhou Y."/>
        </authorList>
    </citation>
    <scope>NUCLEOTIDE SEQUENCE [LARGE SCALE GENOMIC DNA]</scope>
    <source>
        <strain evidence="2 3">MB_m1</strain>
    </source>
</reference>
<dbReference type="Proteomes" id="UP000006753">
    <property type="component" value="Unassembled WGS sequence"/>
</dbReference>
<feature type="compositionally biased region" description="Basic residues" evidence="1">
    <location>
        <begin position="115"/>
        <end position="124"/>
    </location>
</feature>
<dbReference type="AlphaFoldDB" id="K1WYT6"/>
<accession>K1WYT6</accession>
<gene>
    <name evidence="2" type="ORF">MBM_07994</name>
</gene>
<dbReference type="eggNOG" id="ENOG502S8NN">
    <property type="taxonomic scope" value="Eukaryota"/>
</dbReference>
<dbReference type="OMA" id="WGKIRGM"/>
<dbReference type="RefSeq" id="XP_007295883.1">
    <property type="nucleotide sequence ID" value="XM_007295821.1"/>
</dbReference>
<evidence type="ECO:0000313" key="2">
    <source>
        <dbReference type="EMBL" id="EKD13793.1"/>
    </source>
</evidence>
<dbReference type="KEGG" id="mbe:MBM_07994"/>
<evidence type="ECO:0000256" key="1">
    <source>
        <dbReference type="SAM" id="MobiDB-lite"/>
    </source>
</evidence>
<feature type="compositionally biased region" description="Polar residues" evidence="1">
    <location>
        <begin position="133"/>
        <end position="142"/>
    </location>
</feature>
<proteinExistence type="predicted"/>
<dbReference type="OrthoDB" id="5424462at2759"/>
<dbReference type="PANTHER" id="PTHR34693:SF2">
    <property type="entry name" value="DUF3602 DOMAIN-CONTAINING PROTEIN"/>
    <property type="match status" value="1"/>
</dbReference>
<dbReference type="PANTHER" id="PTHR34693">
    <property type="entry name" value="PROTEIN PAR32"/>
    <property type="match status" value="1"/>
</dbReference>
<feature type="region of interest" description="Disordered" evidence="1">
    <location>
        <begin position="88"/>
        <end position="157"/>
    </location>
</feature>
<feature type="region of interest" description="Disordered" evidence="1">
    <location>
        <begin position="21"/>
        <end position="43"/>
    </location>
</feature>
<dbReference type="InParanoid" id="K1WYT6"/>
<dbReference type="InterPro" id="IPR022024">
    <property type="entry name" value="DUF3602"/>
</dbReference>
<sequence>MPSTFQVVEPHPHVSKYTYTGRGGAGNTVKVPKTSVGASARGPASLFEDGLPASKSNFSSGRGGAGNIHKPSERCVFSFDEELVLQQTRDDRAKAGESHHIGRGGAGNWTSSRPDHHHHHHHDHHQSSRKDSASSMGSNGSIRSGFLGRLSLHSERR</sequence>
<dbReference type="GeneID" id="18763929"/>
<name>K1WYT6_MARBU</name>
<dbReference type="HOGENOM" id="CLU_101051_0_1_1"/>
<protein>
    <submittedName>
        <fullName evidence="2">Uncharacterized protein</fullName>
    </submittedName>
</protein>
<dbReference type="EMBL" id="JH921448">
    <property type="protein sequence ID" value="EKD13793.1"/>
    <property type="molecule type" value="Genomic_DNA"/>
</dbReference>
<organism evidence="2 3">
    <name type="scientific">Marssonina brunnea f. sp. multigermtubi (strain MB_m1)</name>
    <name type="common">Marssonina leaf spot fungus</name>
    <dbReference type="NCBI Taxonomy" id="1072389"/>
    <lineage>
        <taxon>Eukaryota</taxon>
        <taxon>Fungi</taxon>
        <taxon>Dikarya</taxon>
        <taxon>Ascomycota</taxon>
        <taxon>Pezizomycotina</taxon>
        <taxon>Leotiomycetes</taxon>
        <taxon>Helotiales</taxon>
        <taxon>Drepanopezizaceae</taxon>
        <taxon>Drepanopeziza</taxon>
    </lineage>
</organism>
<dbReference type="InterPro" id="IPR053203">
    <property type="entry name" value="Cisplatin_resist-associated"/>
</dbReference>
<feature type="compositionally biased region" description="Basic and acidic residues" evidence="1">
    <location>
        <begin position="88"/>
        <end position="100"/>
    </location>
</feature>
<evidence type="ECO:0000313" key="3">
    <source>
        <dbReference type="Proteomes" id="UP000006753"/>
    </source>
</evidence>
<keyword evidence="3" id="KW-1185">Reference proteome</keyword>